<dbReference type="Proteomes" id="UP000229307">
    <property type="component" value="Unassembled WGS sequence"/>
</dbReference>
<accession>A0A2M7SA39</accession>
<reference evidence="6" key="1">
    <citation type="submission" date="2017-09" db="EMBL/GenBank/DDBJ databases">
        <title>Depth-based differentiation of microbial function through sediment-hosted aquifers and enrichment of novel symbionts in the deep terrestrial subsurface.</title>
        <authorList>
            <person name="Probst A.J."/>
            <person name="Ladd B."/>
            <person name="Jarett J.K."/>
            <person name="Geller-Mcgrath D.E."/>
            <person name="Sieber C.M.K."/>
            <person name="Emerson J.B."/>
            <person name="Anantharaman K."/>
            <person name="Thomas B.C."/>
            <person name="Malmstrom R."/>
            <person name="Stieglmeier M."/>
            <person name="Klingl A."/>
            <person name="Woyke T."/>
            <person name="Ryan C.M."/>
            <person name="Banfield J.F."/>
        </authorList>
    </citation>
    <scope>NUCLEOTIDE SEQUENCE [LARGE SCALE GENOMIC DNA]</scope>
</reference>
<keyword evidence="2" id="KW-0285">Flavoprotein</keyword>
<proteinExistence type="inferred from homology"/>
<protein>
    <submittedName>
        <fullName evidence="5">Flavin reductase family protein</fullName>
    </submittedName>
</protein>
<dbReference type="Gene3D" id="2.30.110.10">
    <property type="entry name" value="Electron Transport, Fmn-binding Protein, Chain A"/>
    <property type="match status" value="1"/>
</dbReference>
<dbReference type="AlphaFoldDB" id="A0A2M7SA39"/>
<organism evidence="5 6">
    <name type="scientific">Candidatus Desantisbacteria bacterium CG_4_10_14_0_8_um_filter_48_22</name>
    <dbReference type="NCBI Taxonomy" id="1974543"/>
    <lineage>
        <taxon>Bacteria</taxon>
        <taxon>Candidatus Desantisiibacteriota</taxon>
    </lineage>
</organism>
<evidence type="ECO:0000256" key="2">
    <source>
        <dbReference type="ARBA" id="ARBA00022630"/>
    </source>
</evidence>
<evidence type="ECO:0000256" key="1">
    <source>
        <dbReference type="ARBA" id="ARBA00001917"/>
    </source>
</evidence>
<dbReference type="GO" id="GO:0016646">
    <property type="term" value="F:oxidoreductase activity, acting on the CH-NH group of donors, NAD or NADP as acceptor"/>
    <property type="evidence" value="ECO:0007669"/>
    <property type="project" value="UniProtKB-ARBA"/>
</dbReference>
<dbReference type="GO" id="GO:0010181">
    <property type="term" value="F:FMN binding"/>
    <property type="evidence" value="ECO:0007669"/>
    <property type="project" value="InterPro"/>
</dbReference>
<feature type="domain" description="Flavin reductase like" evidence="4">
    <location>
        <begin position="10"/>
        <end position="156"/>
    </location>
</feature>
<evidence type="ECO:0000313" key="6">
    <source>
        <dbReference type="Proteomes" id="UP000229307"/>
    </source>
</evidence>
<dbReference type="InterPro" id="IPR012349">
    <property type="entry name" value="Split_barrel_FMN-bd"/>
</dbReference>
<comment type="caution">
    <text evidence="5">The sequence shown here is derived from an EMBL/GenBank/DDBJ whole genome shotgun (WGS) entry which is preliminary data.</text>
</comment>
<dbReference type="InterPro" id="IPR002563">
    <property type="entry name" value="Flavin_Rdtase-like_dom"/>
</dbReference>
<evidence type="ECO:0000313" key="5">
    <source>
        <dbReference type="EMBL" id="PIZ16351.1"/>
    </source>
</evidence>
<evidence type="ECO:0000259" key="4">
    <source>
        <dbReference type="SMART" id="SM00903"/>
    </source>
</evidence>
<comment type="similarity">
    <text evidence="3">Belongs to the flavoredoxin family.</text>
</comment>
<evidence type="ECO:0000256" key="3">
    <source>
        <dbReference type="ARBA" id="ARBA00038054"/>
    </source>
</evidence>
<dbReference type="PANTHER" id="PTHR43567:SF1">
    <property type="entry name" value="FLAVOREDOXIN"/>
    <property type="match status" value="1"/>
</dbReference>
<name>A0A2M7SA39_9BACT</name>
<dbReference type="InterPro" id="IPR052174">
    <property type="entry name" value="Flavoredoxin"/>
</dbReference>
<sequence>MAKELRGPSEALFPVPAVMVSCADRNGKANIITLAWVGIVCSDPPTIGIAIRPGRYSHGLIKETQEFVVNIPSTEQLAETDGCGLVSGRDTDKFKEFGLTKTTSSKVKAPLIKECPVNIECKLKQVISLGVHDLFLGEVVAVHVDEEVLDGKGNIDFGRARPFVFNQGEYWSLGKKVGSFGFSKKK</sequence>
<dbReference type="Pfam" id="PF01613">
    <property type="entry name" value="Flavin_Reduct"/>
    <property type="match status" value="1"/>
</dbReference>
<dbReference type="SMART" id="SM00903">
    <property type="entry name" value="Flavin_Reduct"/>
    <property type="match status" value="1"/>
</dbReference>
<dbReference type="PANTHER" id="PTHR43567">
    <property type="entry name" value="FLAVOREDOXIN-RELATED-RELATED"/>
    <property type="match status" value="1"/>
</dbReference>
<comment type="cofactor">
    <cofactor evidence="1">
        <name>FMN</name>
        <dbReference type="ChEBI" id="CHEBI:58210"/>
    </cofactor>
</comment>
<dbReference type="PROSITE" id="PS51257">
    <property type="entry name" value="PROKAR_LIPOPROTEIN"/>
    <property type="match status" value="1"/>
</dbReference>
<dbReference type="EMBL" id="PFMR01000193">
    <property type="protein sequence ID" value="PIZ16351.1"/>
    <property type="molecule type" value="Genomic_DNA"/>
</dbReference>
<gene>
    <name evidence="5" type="ORF">COY52_07320</name>
</gene>
<dbReference type="SUPFAM" id="SSF50475">
    <property type="entry name" value="FMN-binding split barrel"/>
    <property type="match status" value="1"/>
</dbReference>